<evidence type="ECO:0000313" key="2">
    <source>
        <dbReference type="EMBL" id="JAC68821.1"/>
    </source>
</evidence>
<proteinExistence type="predicted"/>
<dbReference type="EMBL" id="GBEZ01017524">
    <property type="protein sequence ID" value="JAC68821.1"/>
    <property type="molecule type" value="Transcribed_RNA"/>
</dbReference>
<evidence type="ECO:0000256" key="1">
    <source>
        <dbReference type="SAM" id="MobiDB-lite"/>
    </source>
</evidence>
<dbReference type="AlphaFoldDB" id="A0A061RE90"/>
<accession>A0A061RE90</accession>
<sequence>FCEAEGPPPPPSHGLLCVHGCPSVGEAFPGTVSMSSLHRPAAHPRMGPAHCAVPLIVLPPNASPPSPLLLCGCSGFHGLFPRLLPICPAEAPALLCRAPKPKPRRVPARATGGGREGLLEGHAGLLRLEAAAASHQLGPRRRGLRGHGADRRHRRHGADGHWRRPRDVLPVVAAAGRGQAPVSAVGGLRHGPRQQAGYPGADPVGPWEPPVEARS</sequence>
<reference evidence="2" key="1">
    <citation type="submission" date="2014-05" db="EMBL/GenBank/DDBJ databases">
        <title>The transcriptome of the halophilic microalga Tetraselmis sp. GSL018 isolated from the Great Salt Lake, Utah.</title>
        <authorList>
            <person name="Jinkerson R.E."/>
            <person name="D'Adamo S."/>
            <person name="Posewitz M.C."/>
        </authorList>
    </citation>
    <scope>NUCLEOTIDE SEQUENCE</scope>
    <source>
        <strain evidence="2">GSL018</strain>
    </source>
</reference>
<feature type="compositionally biased region" description="Basic residues" evidence="1">
    <location>
        <begin position="138"/>
        <end position="156"/>
    </location>
</feature>
<feature type="non-terminal residue" evidence="2">
    <location>
        <position position="1"/>
    </location>
</feature>
<feature type="region of interest" description="Disordered" evidence="1">
    <location>
        <begin position="182"/>
        <end position="215"/>
    </location>
</feature>
<gene>
    <name evidence="2" type="ORF">TSPGSL018_7849</name>
</gene>
<organism evidence="2">
    <name type="scientific">Tetraselmis sp. GSL018</name>
    <dbReference type="NCBI Taxonomy" id="582737"/>
    <lineage>
        <taxon>Eukaryota</taxon>
        <taxon>Viridiplantae</taxon>
        <taxon>Chlorophyta</taxon>
        <taxon>core chlorophytes</taxon>
        <taxon>Chlorodendrophyceae</taxon>
        <taxon>Chlorodendrales</taxon>
        <taxon>Chlorodendraceae</taxon>
        <taxon>Tetraselmis</taxon>
    </lineage>
</organism>
<protein>
    <submittedName>
        <fullName evidence="2">Uncharacterized protein</fullName>
    </submittedName>
</protein>
<name>A0A061RE90_9CHLO</name>
<feature type="region of interest" description="Disordered" evidence="1">
    <location>
        <begin position="133"/>
        <end position="162"/>
    </location>
</feature>